<reference evidence="2" key="1">
    <citation type="submission" date="2017-02" db="EMBL/GenBank/DDBJ databases">
        <authorList>
            <person name="Varghese N."/>
            <person name="Submissions S."/>
        </authorList>
    </citation>
    <scope>NUCLEOTIDE SEQUENCE [LARGE SCALE GENOMIC DNA]</scope>
    <source>
        <strain evidence="2">R11H</strain>
    </source>
</reference>
<dbReference type="OrthoDB" id="9948408at2"/>
<accession>A0A1T5AD60</accession>
<protein>
    <submittedName>
        <fullName evidence="1">Uncharacterized protein</fullName>
    </submittedName>
</protein>
<dbReference type="EMBL" id="FUYP01000003">
    <property type="protein sequence ID" value="SKB32613.1"/>
    <property type="molecule type" value="Genomic_DNA"/>
</dbReference>
<proteinExistence type="predicted"/>
<dbReference type="AlphaFoldDB" id="A0A1T5AD60"/>
<sequence length="92" mass="9754">MTDAIPTALAHLDAAIAALSYEEAVRIDPRTGAESEIPAIECCIAQELERIERQLHPRGSRPTIIGAVGESITQAFIEIIAAHNALKGGDHG</sequence>
<dbReference type="RefSeq" id="WP_079637284.1">
    <property type="nucleotide sequence ID" value="NZ_FUYP01000003.1"/>
</dbReference>
<name>A0A1T5AD60_9SPHN</name>
<evidence type="ECO:0000313" key="2">
    <source>
        <dbReference type="Proteomes" id="UP000190044"/>
    </source>
</evidence>
<keyword evidence="2" id="KW-1185">Reference proteome</keyword>
<evidence type="ECO:0000313" key="1">
    <source>
        <dbReference type="EMBL" id="SKB32613.1"/>
    </source>
</evidence>
<gene>
    <name evidence="1" type="ORF">SAMN06295937_100394</name>
</gene>
<dbReference type="Proteomes" id="UP000190044">
    <property type="component" value="Unassembled WGS sequence"/>
</dbReference>
<organism evidence="1 2">
    <name type="scientific">Sphingopyxis flava</name>
    <dbReference type="NCBI Taxonomy" id="1507287"/>
    <lineage>
        <taxon>Bacteria</taxon>
        <taxon>Pseudomonadati</taxon>
        <taxon>Pseudomonadota</taxon>
        <taxon>Alphaproteobacteria</taxon>
        <taxon>Sphingomonadales</taxon>
        <taxon>Sphingomonadaceae</taxon>
        <taxon>Sphingopyxis</taxon>
    </lineage>
</organism>